<evidence type="ECO:0000313" key="2">
    <source>
        <dbReference type="EMBL" id="CUH74787.1"/>
    </source>
</evidence>
<gene>
    <name evidence="2" type="ORF">TRN7648_00084</name>
</gene>
<protein>
    <recommendedName>
        <fullName evidence="1">Calcineurin-like phosphoesterase domain-containing protein</fullName>
    </recommendedName>
</protein>
<evidence type="ECO:0000313" key="3">
    <source>
        <dbReference type="Proteomes" id="UP000054935"/>
    </source>
</evidence>
<dbReference type="InterPro" id="IPR004843">
    <property type="entry name" value="Calcineurin-like_PHP"/>
</dbReference>
<dbReference type="STRING" id="441103.TRN7648_00084"/>
<dbReference type="GO" id="GO:0008803">
    <property type="term" value="F:bis(5'-nucleosyl)-tetraphosphatase (symmetrical) activity"/>
    <property type="evidence" value="ECO:0007669"/>
    <property type="project" value="TreeGrafter"/>
</dbReference>
<dbReference type="InterPro" id="IPR050126">
    <property type="entry name" value="Ap4A_hydrolase"/>
</dbReference>
<dbReference type="GO" id="GO:0016791">
    <property type="term" value="F:phosphatase activity"/>
    <property type="evidence" value="ECO:0007669"/>
    <property type="project" value="TreeGrafter"/>
</dbReference>
<dbReference type="EMBL" id="CYSE01000001">
    <property type="protein sequence ID" value="CUH74787.1"/>
    <property type="molecule type" value="Genomic_DNA"/>
</dbReference>
<dbReference type="RefSeq" id="WP_058245673.1">
    <property type="nucleotide sequence ID" value="NZ_CYSE01000001.1"/>
</dbReference>
<name>A0A0P1GGG3_9RHOB</name>
<evidence type="ECO:0000259" key="1">
    <source>
        <dbReference type="Pfam" id="PF00149"/>
    </source>
</evidence>
<dbReference type="GO" id="GO:0110154">
    <property type="term" value="P:RNA decapping"/>
    <property type="evidence" value="ECO:0007669"/>
    <property type="project" value="TreeGrafter"/>
</dbReference>
<sequence length="256" mass="28060">MTFYAVGDIHGHLTQLDRVLDLIEADRGAEARVVFLGDYVDRGPDSRGVIERFLQGLDAGRDWVFLKGNHDRMFERFLEDGETSDAHILSGKLWLHERLGGPDTLGSYFDADGLLASLGGGKMTDYGMEPAPEAVLQALVAAAQEAIPQRHKDFLGQAKLYHEEDGYILVHAGIRPGVPLGMQDPEDLMWIREPFLSDTRSYGAMIVHGHTALDAPERTINRINLDSGAGYGRPATVAVFEGGETFTLSPEGRVAL</sequence>
<dbReference type="PANTHER" id="PTHR42850:SF4">
    <property type="entry name" value="ZINC-DEPENDENT ENDOPOLYPHOSPHATASE"/>
    <property type="match status" value="1"/>
</dbReference>
<feature type="domain" description="Calcineurin-like phosphoesterase" evidence="1">
    <location>
        <begin position="1"/>
        <end position="211"/>
    </location>
</feature>
<dbReference type="SUPFAM" id="SSF56300">
    <property type="entry name" value="Metallo-dependent phosphatases"/>
    <property type="match status" value="1"/>
</dbReference>
<dbReference type="OrthoDB" id="9807890at2"/>
<keyword evidence="3" id="KW-1185">Reference proteome</keyword>
<organism evidence="2 3">
    <name type="scientific">Tropicibacter naphthalenivorans</name>
    <dbReference type="NCBI Taxonomy" id="441103"/>
    <lineage>
        <taxon>Bacteria</taxon>
        <taxon>Pseudomonadati</taxon>
        <taxon>Pseudomonadota</taxon>
        <taxon>Alphaproteobacteria</taxon>
        <taxon>Rhodobacterales</taxon>
        <taxon>Roseobacteraceae</taxon>
        <taxon>Tropicibacter</taxon>
    </lineage>
</organism>
<dbReference type="AlphaFoldDB" id="A0A0P1GGG3"/>
<dbReference type="InterPro" id="IPR029052">
    <property type="entry name" value="Metallo-depent_PP-like"/>
</dbReference>
<dbReference type="Gene3D" id="3.60.21.10">
    <property type="match status" value="1"/>
</dbReference>
<dbReference type="PANTHER" id="PTHR42850">
    <property type="entry name" value="METALLOPHOSPHOESTERASE"/>
    <property type="match status" value="1"/>
</dbReference>
<reference evidence="2 3" key="1">
    <citation type="submission" date="2015-09" db="EMBL/GenBank/DDBJ databases">
        <authorList>
            <consortium name="Swine Surveillance"/>
        </authorList>
    </citation>
    <scope>NUCLEOTIDE SEQUENCE [LARGE SCALE GENOMIC DNA]</scope>
    <source>
        <strain evidence="2 3">CECT 7648</strain>
    </source>
</reference>
<dbReference type="CDD" id="cd00144">
    <property type="entry name" value="MPP_PPP_family"/>
    <property type="match status" value="1"/>
</dbReference>
<dbReference type="Pfam" id="PF00149">
    <property type="entry name" value="Metallophos"/>
    <property type="match status" value="1"/>
</dbReference>
<dbReference type="GO" id="GO:0005737">
    <property type="term" value="C:cytoplasm"/>
    <property type="evidence" value="ECO:0007669"/>
    <property type="project" value="TreeGrafter"/>
</dbReference>
<dbReference type="Proteomes" id="UP000054935">
    <property type="component" value="Unassembled WGS sequence"/>
</dbReference>
<accession>A0A0P1GGG3</accession>
<proteinExistence type="predicted"/>